<evidence type="ECO:0000313" key="7">
    <source>
        <dbReference type="EnsemblMetazoa" id="XP_014256612.1"/>
    </source>
</evidence>
<dbReference type="RefSeq" id="XP_014256612.1">
    <property type="nucleotide sequence ID" value="XM_014401126.1"/>
</dbReference>
<evidence type="ECO:0000256" key="1">
    <source>
        <dbReference type="ARBA" id="ARBA00004123"/>
    </source>
</evidence>
<name>A0A8I6TJQ4_CIMLE</name>
<keyword evidence="4" id="KW-0804">Transcription</keyword>
<dbReference type="Proteomes" id="UP000494040">
    <property type="component" value="Unassembled WGS sequence"/>
</dbReference>
<dbReference type="GeneID" id="106670624"/>
<dbReference type="OrthoDB" id="10265994at2759"/>
<dbReference type="EnsemblMetazoa" id="XM_014401126.1">
    <property type="protein sequence ID" value="XP_014256612.1"/>
    <property type="gene ID" value="LOC106670624"/>
</dbReference>
<dbReference type="GO" id="GO:0140672">
    <property type="term" value="C:ATAC complex"/>
    <property type="evidence" value="ECO:0007669"/>
    <property type="project" value="UniProtKB-ARBA"/>
</dbReference>
<dbReference type="PANTHER" id="PTHR21539:SF0">
    <property type="entry name" value="SAGA-ASSOCIATED FACTOR 29"/>
    <property type="match status" value="1"/>
</dbReference>
<dbReference type="PROSITE" id="PS51518">
    <property type="entry name" value="SGF29_C"/>
    <property type="match status" value="1"/>
</dbReference>
<dbReference type="Gene3D" id="2.30.30.140">
    <property type="match status" value="2"/>
</dbReference>
<evidence type="ECO:0000256" key="5">
    <source>
        <dbReference type="ARBA" id="ARBA00023242"/>
    </source>
</evidence>
<dbReference type="InterPro" id="IPR047288">
    <property type="entry name" value="Tudor_SGF29_rpt1"/>
</dbReference>
<sequence length="307" mass="34567">MPFSLEDAAVQVLKFQDRLRTLNSLLHDIEAERETGEKTLDTISKTQDKITQEGKLTSYNQQKLKNLYHNAIRDATQEEELLRQALTTINEIRTICNERRLQARNGGHREIFHKGTLLKSLQISAQTLPLWVGKPGMKPPPLCGAIPAEPSYIAKPGDMVAALVKNVEAEEGEEDYNWILAEVVTYNSATKKYEVDDIDDEQKLRHTLSKSRVIPLPLMRANPATDSNALFPKGSMVMAHFPRTTCFYKALVNQLPETTTDDYEVLFTDKSYPGGYAPPLKVPQRYVIDIKEKPCSLDATSSDSESD</sequence>
<dbReference type="FunFam" id="2.30.30.140:FF:000029">
    <property type="entry name" value="SAGA-associated factor 29 homolog"/>
    <property type="match status" value="1"/>
</dbReference>
<evidence type="ECO:0000259" key="6">
    <source>
        <dbReference type="PROSITE" id="PS51518"/>
    </source>
</evidence>
<dbReference type="InterPro" id="IPR037802">
    <property type="entry name" value="SGF29"/>
</dbReference>
<dbReference type="RefSeq" id="XP_014256611.1">
    <property type="nucleotide sequence ID" value="XM_014401125.2"/>
</dbReference>
<reference evidence="7" key="1">
    <citation type="submission" date="2022-01" db="UniProtKB">
        <authorList>
            <consortium name="EnsemblMetazoa"/>
        </authorList>
    </citation>
    <scope>IDENTIFICATION</scope>
</reference>
<dbReference type="AlphaFoldDB" id="A0A8I6TJQ4"/>
<dbReference type="CDD" id="cd20394">
    <property type="entry name" value="Tudor_SGF29_rpt2"/>
    <property type="match status" value="1"/>
</dbReference>
<dbReference type="FunFam" id="2.30.30.140:FF:000026">
    <property type="entry name" value="SAGA-associated factor 29 homolog"/>
    <property type="match status" value="1"/>
</dbReference>
<comment type="subcellular location">
    <subcellularLocation>
        <location evidence="1">Nucleus</location>
    </subcellularLocation>
</comment>
<keyword evidence="2" id="KW-0805">Transcription regulation</keyword>
<dbReference type="OMA" id="EPTYIAK"/>
<feature type="domain" description="SGF29 C-terminal" evidence="6">
    <location>
        <begin position="150"/>
        <end position="296"/>
    </location>
</feature>
<evidence type="ECO:0000256" key="2">
    <source>
        <dbReference type="ARBA" id="ARBA00023015"/>
    </source>
</evidence>
<evidence type="ECO:0000313" key="8">
    <source>
        <dbReference type="Proteomes" id="UP000494040"/>
    </source>
</evidence>
<organism evidence="7 8">
    <name type="scientific">Cimex lectularius</name>
    <name type="common">Bed bug</name>
    <name type="synonym">Acanthia lectularia</name>
    <dbReference type="NCBI Taxonomy" id="79782"/>
    <lineage>
        <taxon>Eukaryota</taxon>
        <taxon>Metazoa</taxon>
        <taxon>Ecdysozoa</taxon>
        <taxon>Arthropoda</taxon>
        <taxon>Hexapoda</taxon>
        <taxon>Insecta</taxon>
        <taxon>Pterygota</taxon>
        <taxon>Neoptera</taxon>
        <taxon>Paraneoptera</taxon>
        <taxon>Hemiptera</taxon>
        <taxon>Heteroptera</taxon>
        <taxon>Panheteroptera</taxon>
        <taxon>Cimicomorpha</taxon>
        <taxon>Cimicidae</taxon>
        <taxon>Cimex</taxon>
    </lineage>
</organism>
<dbReference type="GO" id="GO:0005634">
    <property type="term" value="C:nucleus"/>
    <property type="evidence" value="ECO:0007669"/>
    <property type="project" value="UniProtKB-SubCell"/>
</dbReference>
<proteinExistence type="predicted"/>
<dbReference type="CDD" id="cd20393">
    <property type="entry name" value="Tudor_SGF29_rpt1"/>
    <property type="match status" value="1"/>
</dbReference>
<keyword evidence="8" id="KW-1185">Reference proteome</keyword>
<keyword evidence="5" id="KW-0539">Nucleus</keyword>
<dbReference type="CTD" id="112869"/>
<dbReference type="PANTHER" id="PTHR21539">
    <property type="entry name" value="SAGA-ASSOCIATED FACTOR 29"/>
    <property type="match status" value="1"/>
</dbReference>
<accession>A0A8I6TJQ4</accession>
<dbReference type="Pfam" id="PF07039">
    <property type="entry name" value="SGF29_Tudor"/>
    <property type="match status" value="1"/>
</dbReference>
<dbReference type="KEGG" id="clec:106670624"/>
<dbReference type="InterPro" id="IPR047287">
    <property type="entry name" value="Tudor_SGF29_rpt2"/>
</dbReference>
<dbReference type="InterPro" id="IPR010750">
    <property type="entry name" value="SGF29_tudor-like_dom"/>
</dbReference>
<dbReference type="GO" id="GO:0000124">
    <property type="term" value="C:SAGA complex"/>
    <property type="evidence" value="ECO:0007669"/>
    <property type="project" value="InterPro"/>
</dbReference>
<evidence type="ECO:0000256" key="4">
    <source>
        <dbReference type="ARBA" id="ARBA00023163"/>
    </source>
</evidence>
<dbReference type="EnsemblMetazoa" id="XM_014401125.2">
    <property type="protein sequence ID" value="XP_014256611.1"/>
    <property type="gene ID" value="LOC106670624"/>
</dbReference>
<evidence type="ECO:0000256" key="3">
    <source>
        <dbReference type="ARBA" id="ARBA00023054"/>
    </source>
</evidence>
<protein>
    <recommendedName>
        <fullName evidence="6">SGF29 C-terminal domain-containing protein</fullName>
    </recommendedName>
</protein>
<keyword evidence="3" id="KW-0175">Coiled coil</keyword>